<accession>A0A820H9X0</accession>
<proteinExistence type="predicted"/>
<gene>
    <name evidence="1" type="ORF">OVN521_LOCUS30812</name>
    <name evidence="2" type="ORF">SMN809_LOCUS33045</name>
</gene>
<evidence type="ECO:0000313" key="2">
    <source>
        <dbReference type="EMBL" id="CAF4458202.1"/>
    </source>
</evidence>
<sequence length="47" mass="5547">MSYWSKKVLRYGQILRQDMGPFWQAQVLECLALSLNILTRALESLFK</sequence>
<protein>
    <submittedName>
        <fullName evidence="1">Uncharacterized protein</fullName>
    </submittedName>
</protein>
<feature type="non-terminal residue" evidence="1">
    <location>
        <position position="47"/>
    </location>
</feature>
<dbReference type="AlphaFoldDB" id="A0A820H9X0"/>
<dbReference type="Proteomes" id="UP000676336">
    <property type="component" value="Unassembled WGS sequence"/>
</dbReference>
<reference evidence="1" key="1">
    <citation type="submission" date="2021-02" db="EMBL/GenBank/DDBJ databases">
        <authorList>
            <person name="Nowell W R."/>
        </authorList>
    </citation>
    <scope>NUCLEOTIDE SEQUENCE</scope>
</reference>
<evidence type="ECO:0000313" key="1">
    <source>
        <dbReference type="EMBL" id="CAF4287955.1"/>
    </source>
</evidence>
<comment type="caution">
    <text evidence="1">The sequence shown here is derived from an EMBL/GenBank/DDBJ whole genome shotgun (WGS) entry which is preliminary data.</text>
</comment>
<organism evidence="1 3">
    <name type="scientific">Rotaria magnacalcarata</name>
    <dbReference type="NCBI Taxonomy" id="392030"/>
    <lineage>
        <taxon>Eukaryota</taxon>
        <taxon>Metazoa</taxon>
        <taxon>Spiralia</taxon>
        <taxon>Gnathifera</taxon>
        <taxon>Rotifera</taxon>
        <taxon>Eurotatoria</taxon>
        <taxon>Bdelloidea</taxon>
        <taxon>Philodinida</taxon>
        <taxon>Philodinidae</taxon>
        <taxon>Rotaria</taxon>
    </lineage>
</organism>
<dbReference type="EMBL" id="CAJOBG010012222">
    <property type="protein sequence ID" value="CAF4287955.1"/>
    <property type="molecule type" value="Genomic_DNA"/>
</dbReference>
<dbReference type="EMBL" id="CAJOBI010071061">
    <property type="protein sequence ID" value="CAF4458202.1"/>
    <property type="molecule type" value="Genomic_DNA"/>
</dbReference>
<name>A0A820H9X0_9BILA</name>
<dbReference type="Proteomes" id="UP000663866">
    <property type="component" value="Unassembled WGS sequence"/>
</dbReference>
<evidence type="ECO:0000313" key="3">
    <source>
        <dbReference type="Proteomes" id="UP000663866"/>
    </source>
</evidence>
<keyword evidence="3" id="KW-1185">Reference proteome</keyword>